<accession>A0A8R1UZW0</accession>
<dbReference type="AlphaFoldDB" id="A0A2A6BHK8"/>
<evidence type="ECO:0000313" key="1">
    <source>
        <dbReference type="EnsemblMetazoa" id="PPA42889.1"/>
    </source>
</evidence>
<gene>
    <name evidence="1" type="primary">WBGene00281258</name>
</gene>
<name>A0A2A6BHK8_PRIPA</name>
<protein>
    <submittedName>
        <fullName evidence="1">Uncharacterized protein</fullName>
    </submittedName>
</protein>
<organism evidence="1 2">
    <name type="scientific">Pristionchus pacificus</name>
    <name type="common">Parasitic nematode worm</name>
    <dbReference type="NCBI Taxonomy" id="54126"/>
    <lineage>
        <taxon>Eukaryota</taxon>
        <taxon>Metazoa</taxon>
        <taxon>Ecdysozoa</taxon>
        <taxon>Nematoda</taxon>
        <taxon>Chromadorea</taxon>
        <taxon>Rhabditida</taxon>
        <taxon>Rhabditina</taxon>
        <taxon>Diplogasteromorpha</taxon>
        <taxon>Diplogasteroidea</taxon>
        <taxon>Neodiplogasteridae</taxon>
        <taxon>Pristionchus</taxon>
    </lineage>
</organism>
<reference evidence="2" key="1">
    <citation type="journal article" date="2008" name="Nat. Genet.">
        <title>The Pristionchus pacificus genome provides a unique perspective on nematode lifestyle and parasitism.</title>
        <authorList>
            <person name="Dieterich C."/>
            <person name="Clifton S.W."/>
            <person name="Schuster L.N."/>
            <person name="Chinwalla A."/>
            <person name="Delehaunty K."/>
            <person name="Dinkelacker I."/>
            <person name="Fulton L."/>
            <person name="Fulton R."/>
            <person name="Godfrey J."/>
            <person name="Minx P."/>
            <person name="Mitreva M."/>
            <person name="Roeseler W."/>
            <person name="Tian H."/>
            <person name="Witte H."/>
            <person name="Yang S.P."/>
            <person name="Wilson R.K."/>
            <person name="Sommer R.J."/>
        </authorList>
    </citation>
    <scope>NUCLEOTIDE SEQUENCE [LARGE SCALE GENOMIC DNA]</scope>
    <source>
        <strain evidence="2">PS312</strain>
    </source>
</reference>
<dbReference type="EnsemblMetazoa" id="PPA42889.1">
    <property type="protein sequence ID" value="PPA42889.1"/>
    <property type="gene ID" value="WBGene00281258"/>
</dbReference>
<keyword evidence="2" id="KW-1185">Reference proteome</keyword>
<accession>A0A2A6BHK8</accession>
<evidence type="ECO:0000313" key="2">
    <source>
        <dbReference type="Proteomes" id="UP000005239"/>
    </source>
</evidence>
<sequence>FITITYLKLLMCSSGRRRKSKKKVTSAITKQSTGAFAGVDLISHLPDDYILHIGKFLHSKCQSVCLSVCG</sequence>
<reference evidence="1" key="2">
    <citation type="submission" date="2022-06" db="UniProtKB">
        <authorList>
            <consortium name="EnsemblMetazoa"/>
        </authorList>
    </citation>
    <scope>IDENTIFICATION</scope>
    <source>
        <strain evidence="1">PS312</strain>
    </source>
</reference>
<dbReference type="Proteomes" id="UP000005239">
    <property type="component" value="Unassembled WGS sequence"/>
</dbReference>
<proteinExistence type="predicted"/>